<dbReference type="PANTHER" id="PTHR13703:SF54">
    <property type="entry name" value="MOTHERS AGAINST DECAPENTAPLEGIC HOMOLOG"/>
    <property type="match status" value="1"/>
</dbReference>
<keyword evidence="2" id="KW-0805">Transcription regulation</keyword>
<dbReference type="GO" id="GO:0009653">
    <property type="term" value="P:anatomical structure morphogenesis"/>
    <property type="evidence" value="ECO:0007669"/>
    <property type="project" value="TreeGrafter"/>
</dbReference>
<dbReference type="SUPFAM" id="SSF56366">
    <property type="entry name" value="SMAD MH1 domain"/>
    <property type="match status" value="1"/>
</dbReference>
<dbReference type="GO" id="GO:0030154">
    <property type="term" value="P:cell differentiation"/>
    <property type="evidence" value="ECO:0007669"/>
    <property type="project" value="TreeGrafter"/>
</dbReference>
<comment type="caution">
    <text evidence="6">The sequence shown here is derived from an EMBL/GenBank/DDBJ whole genome shotgun (WGS) entry which is preliminary data.</text>
</comment>
<evidence type="ECO:0000259" key="5">
    <source>
        <dbReference type="PROSITE" id="PS51075"/>
    </source>
</evidence>
<evidence type="ECO:0000256" key="4">
    <source>
        <dbReference type="ARBA" id="ARBA00023242"/>
    </source>
</evidence>
<dbReference type="PROSITE" id="PS51075">
    <property type="entry name" value="MH1"/>
    <property type="match status" value="1"/>
</dbReference>
<dbReference type="GO" id="GO:0060395">
    <property type="term" value="P:SMAD protein signal transduction"/>
    <property type="evidence" value="ECO:0007669"/>
    <property type="project" value="TreeGrafter"/>
</dbReference>
<feature type="domain" description="MH1" evidence="5">
    <location>
        <begin position="82"/>
        <end position="224"/>
    </location>
</feature>
<dbReference type="Gene3D" id="3.90.520.10">
    <property type="entry name" value="SMAD MH1 domain"/>
    <property type="match status" value="1"/>
</dbReference>
<keyword evidence="3" id="KW-0804">Transcription</keyword>
<dbReference type="InterPro" id="IPR003619">
    <property type="entry name" value="MAD_homology1_Dwarfin-type"/>
</dbReference>
<dbReference type="PANTHER" id="PTHR13703">
    <property type="entry name" value="SMAD"/>
    <property type="match status" value="1"/>
</dbReference>
<proteinExistence type="predicted"/>
<dbReference type="GO" id="GO:0140416">
    <property type="term" value="F:transcription regulator inhibitor activity"/>
    <property type="evidence" value="ECO:0007669"/>
    <property type="project" value="TreeGrafter"/>
</dbReference>
<evidence type="ECO:0000256" key="3">
    <source>
        <dbReference type="ARBA" id="ARBA00023163"/>
    </source>
</evidence>
<comment type="subcellular location">
    <subcellularLocation>
        <location evidence="1">Nucleus</location>
    </subcellularLocation>
</comment>
<evidence type="ECO:0000256" key="1">
    <source>
        <dbReference type="ARBA" id="ARBA00004123"/>
    </source>
</evidence>
<dbReference type="InterPro" id="IPR013790">
    <property type="entry name" value="Dwarfin"/>
</dbReference>
<accession>A0A9D4PQR2</accession>
<keyword evidence="7" id="KW-1185">Reference proteome</keyword>
<dbReference type="InterPro" id="IPR036578">
    <property type="entry name" value="SMAD_MH1_sf"/>
</dbReference>
<sequence>MQSEYPVHSSSVQQWRPCACGAVLAGGRRAPEPPPWGPAGPHWGGGDSSGEQRVPLGGLYATASWDVSALWCAFMFASKRCKLVKRLWEESRNLVVSYYASSQPPPLCAAASPAVNYEAFCSLEDRKAVESMLKLLEPPQLQTMLQAVQTKGREGCECLLLPHDDVKLPREVVAPHVLCCRLWRWPQLRHQYELKRLPWCAAASPPEVCCNPYHWSMVQKPGMPPLPISSYRERREWAVSHLGESESRIVQLSRFFGLSEDATAKGRALFATLRIIWATCLRSQAFARLTLACLDRSCLLGAGAANGHRHASKAPDCNGIRKLSWLQASSTAFANIGSALSNPHAFQLTTLLVSEDCAKIVQKGKPSPAFVLLLCVEKCVQRYEAPALE</sequence>
<keyword evidence="4" id="KW-0539">Nucleus</keyword>
<dbReference type="Proteomes" id="UP000821837">
    <property type="component" value="Chromosome 5"/>
</dbReference>
<dbReference type="VEuPathDB" id="VectorBase:RSAN_047266"/>
<dbReference type="GO" id="GO:0070411">
    <property type="term" value="F:I-SMAD binding"/>
    <property type="evidence" value="ECO:0007669"/>
    <property type="project" value="TreeGrafter"/>
</dbReference>
<evidence type="ECO:0000313" key="6">
    <source>
        <dbReference type="EMBL" id="KAH7951551.1"/>
    </source>
</evidence>
<name>A0A9D4PQR2_RHISA</name>
<dbReference type="GO" id="GO:0071144">
    <property type="term" value="C:heteromeric SMAD protein complex"/>
    <property type="evidence" value="ECO:0007669"/>
    <property type="project" value="TreeGrafter"/>
</dbReference>
<dbReference type="InterPro" id="IPR013019">
    <property type="entry name" value="MAD_homology_MH1"/>
</dbReference>
<protein>
    <recommendedName>
        <fullName evidence="5">MH1 domain-containing protein</fullName>
    </recommendedName>
</protein>
<evidence type="ECO:0000313" key="7">
    <source>
        <dbReference type="Proteomes" id="UP000821837"/>
    </source>
</evidence>
<dbReference type="SMART" id="SM00523">
    <property type="entry name" value="DWA"/>
    <property type="match status" value="1"/>
</dbReference>
<gene>
    <name evidence="6" type="ORF">HPB52_010298</name>
</gene>
<reference evidence="6" key="1">
    <citation type="journal article" date="2020" name="Cell">
        <title>Large-Scale Comparative Analyses of Tick Genomes Elucidate Their Genetic Diversity and Vector Capacities.</title>
        <authorList>
            <consortium name="Tick Genome and Microbiome Consortium (TIGMIC)"/>
            <person name="Jia N."/>
            <person name="Wang J."/>
            <person name="Shi W."/>
            <person name="Du L."/>
            <person name="Sun Y."/>
            <person name="Zhan W."/>
            <person name="Jiang J.F."/>
            <person name="Wang Q."/>
            <person name="Zhang B."/>
            <person name="Ji P."/>
            <person name="Bell-Sakyi L."/>
            <person name="Cui X.M."/>
            <person name="Yuan T.T."/>
            <person name="Jiang B.G."/>
            <person name="Yang W.F."/>
            <person name="Lam T.T."/>
            <person name="Chang Q.C."/>
            <person name="Ding S.J."/>
            <person name="Wang X.J."/>
            <person name="Zhu J.G."/>
            <person name="Ruan X.D."/>
            <person name="Zhao L."/>
            <person name="Wei J.T."/>
            <person name="Ye R.Z."/>
            <person name="Que T.C."/>
            <person name="Du C.H."/>
            <person name="Zhou Y.H."/>
            <person name="Cheng J.X."/>
            <person name="Dai P.F."/>
            <person name="Guo W.B."/>
            <person name="Han X.H."/>
            <person name="Huang E.J."/>
            <person name="Li L.F."/>
            <person name="Wei W."/>
            <person name="Gao Y.C."/>
            <person name="Liu J.Z."/>
            <person name="Shao H.Z."/>
            <person name="Wang X."/>
            <person name="Wang C.C."/>
            <person name="Yang T.C."/>
            <person name="Huo Q.B."/>
            <person name="Li W."/>
            <person name="Chen H.Y."/>
            <person name="Chen S.E."/>
            <person name="Zhou L.G."/>
            <person name="Ni X.B."/>
            <person name="Tian J.H."/>
            <person name="Sheng Y."/>
            <person name="Liu T."/>
            <person name="Pan Y.S."/>
            <person name="Xia L.Y."/>
            <person name="Li J."/>
            <person name="Zhao F."/>
            <person name="Cao W.C."/>
        </authorList>
    </citation>
    <scope>NUCLEOTIDE SEQUENCE</scope>
    <source>
        <strain evidence="6">Rsan-2018</strain>
    </source>
</reference>
<evidence type="ECO:0000256" key="2">
    <source>
        <dbReference type="ARBA" id="ARBA00023015"/>
    </source>
</evidence>
<dbReference type="AlphaFoldDB" id="A0A9D4PQR2"/>
<dbReference type="Pfam" id="PF03165">
    <property type="entry name" value="MH1"/>
    <property type="match status" value="1"/>
</dbReference>
<reference evidence="6" key="2">
    <citation type="submission" date="2021-09" db="EMBL/GenBank/DDBJ databases">
        <authorList>
            <person name="Jia N."/>
            <person name="Wang J."/>
            <person name="Shi W."/>
            <person name="Du L."/>
            <person name="Sun Y."/>
            <person name="Zhan W."/>
            <person name="Jiang J."/>
            <person name="Wang Q."/>
            <person name="Zhang B."/>
            <person name="Ji P."/>
            <person name="Sakyi L.B."/>
            <person name="Cui X."/>
            <person name="Yuan T."/>
            <person name="Jiang B."/>
            <person name="Yang W."/>
            <person name="Lam T.T.-Y."/>
            <person name="Chang Q."/>
            <person name="Ding S."/>
            <person name="Wang X."/>
            <person name="Zhu J."/>
            <person name="Ruan X."/>
            <person name="Zhao L."/>
            <person name="Wei J."/>
            <person name="Que T."/>
            <person name="Du C."/>
            <person name="Cheng J."/>
            <person name="Dai P."/>
            <person name="Han X."/>
            <person name="Huang E."/>
            <person name="Gao Y."/>
            <person name="Liu J."/>
            <person name="Shao H."/>
            <person name="Ye R."/>
            <person name="Li L."/>
            <person name="Wei W."/>
            <person name="Wang X."/>
            <person name="Wang C."/>
            <person name="Huo Q."/>
            <person name="Li W."/>
            <person name="Guo W."/>
            <person name="Chen H."/>
            <person name="Chen S."/>
            <person name="Zhou L."/>
            <person name="Zhou L."/>
            <person name="Ni X."/>
            <person name="Tian J."/>
            <person name="Zhou Y."/>
            <person name="Sheng Y."/>
            <person name="Liu T."/>
            <person name="Pan Y."/>
            <person name="Xia L."/>
            <person name="Li J."/>
            <person name="Zhao F."/>
            <person name="Cao W."/>
        </authorList>
    </citation>
    <scope>NUCLEOTIDE SEQUENCE</scope>
    <source>
        <strain evidence="6">Rsan-2018</strain>
        <tissue evidence="6">Larvae</tissue>
    </source>
</reference>
<organism evidence="6 7">
    <name type="scientific">Rhipicephalus sanguineus</name>
    <name type="common">Brown dog tick</name>
    <name type="synonym">Ixodes sanguineus</name>
    <dbReference type="NCBI Taxonomy" id="34632"/>
    <lineage>
        <taxon>Eukaryota</taxon>
        <taxon>Metazoa</taxon>
        <taxon>Ecdysozoa</taxon>
        <taxon>Arthropoda</taxon>
        <taxon>Chelicerata</taxon>
        <taxon>Arachnida</taxon>
        <taxon>Acari</taxon>
        <taxon>Parasitiformes</taxon>
        <taxon>Ixodida</taxon>
        <taxon>Ixodoidea</taxon>
        <taxon>Ixodidae</taxon>
        <taxon>Rhipicephalinae</taxon>
        <taxon>Rhipicephalus</taxon>
        <taxon>Rhipicephalus</taxon>
    </lineage>
</organism>
<dbReference type="EMBL" id="JABSTV010001251">
    <property type="protein sequence ID" value="KAH7951551.1"/>
    <property type="molecule type" value="Genomic_DNA"/>
</dbReference>
<dbReference type="CDD" id="cd10489">
    <property type="entry name" value="MH1_SMAD_6_7"/>
    <property type="match status" value="1"/>
</dbReference>
<dbReference type="GO" id="GO:0006357">
    <property type="term" value="P:regulation of transcription by RNA polymerase II"/>
    <property type="evidence" value="ECO:0007669"/>
    <property type="project" value="TreeGrafter"/>
</dbReference>